<feature type="transmembrane region" description="Helical" evidence="6">
    <location>
        <begin position="441"/>
        <end position="462"/>
    </location>
</feature>
<evidence type="ECO:0000256" key="4">
    <source>
        <dbReference type="ARBA" id="ARBA00022989"/>
    </source>
</evidence>
<evidence type="ECO:0000256" key="5">
    <source>
        <dbReference type="ARBA" id="ARBA00023136"/>
    </source>
</evidence>
<dbReference type="OrthoDB" id="2962993at2759"/>
<dbReference type="InterPro" id="IPR011701">
    <property type="entry name" value="MFS"/>
</dbReference>
<evidence type="ECO:0000256" key="2">
    <source>
        <dbReference type="ARBA" id="ARBA00022448"/>
    </source>
</evidence>
<dbReference type="GO" id="GO:0022857">
    <property type="term" value="F:transmembrane transporter activity"/>
    <property type="evidence" value="ECO:0007669"/>
    <property type="project" value="InterPro"/>
</dbReference>
<dbReference type="Proteomes" id="UP000278143">
    <property type="component" value="Unassembled WGS sequence"/>
</dbReference>
<gene>
    <name evidence="8" type="ORF">SYNPS1DRAFT_19591</name>
</gene>
<feature type="transmembrane region" description="Helical" evidence="6">
    <location>
        <begin position="318"/>
        <end position="338"/>
    </location>
</feature>
<evidence type="ECO:0000313" key="9">
    <source>
        <dbReference type="Proteomes" id="UP000278143"/>
    </source>
</evidence>
<reference evidence="9" key="1">
    <citation type="journal article" date="2018" name="Nat. Microbiol.">
        <title>Leveraging single-cell genomics to expand the fungal tree of life.</title>
        <authorList>
            <person name="Ahrendt S.R."/>
            <person name="Quandt C.A."/>
            <person name="Ciobanu D."/>
            <person name="Clum A."/>
            <person name="Salamov A."/>
            <person name="Andreopoulos B."/>
            <person name="Cheng J.F."/>
            <person name="Woyke T."/>
            <person name="Pelin A."/>
            <person name="Henrissat B."/>
            <person name="Reynolds N.K."/>
            <person name="Benny G.L."/>
            <person name="Smith M.E."/>
            <person name="James T.Y."/>
            <person name="Grigoriev I.V."/>
        </authorList>
    </citation>
    <scope>NUCLEOTIDE SEQUENCE [LARGE SCALE GENOMIC DNA]</scope>
    <source>
        <strain evidence="9">Benny S71-1</strain>
    </source>
</reference>
<name>A0A4P9YV48_9FUNG</name>
<dbReference type="GO" id="GO:0016020">
    <property type="term" value="C:membrane"/>
    <property type="evidence" value="ECO:0007669"/>
    <property type="project" value="UniProtKB-SubCell"/>
</dbReference>
<feature type="transmembrane region" description="Helical" evidence="6">
    <location>
        <begin position="285"/>
        <end position="306"/>
    </location>
</feature>
<dbReference type="InterPro" id="IPR020846">
    <property type="entry name" value="MFS_dom"/>
</dbReference>
<protein>
    <submittedName>
        <fullName evidence="8">Putative MFS transporter</fullName>
    </submittedName>
</protein>
<comment type="subcellular location">
    <subcellularLocation>
        <location evidence="1">Membrane</location>
        <topology evidence="1">Multi-pass membrane protein</topology>
    </subcellularLocation>
</comment>
<evidence type="ECO:0000256" key="6">
    <source>
        <dbReference type="SAM" id="Phobius"/>
    </source>
</evidence>
<keyword evidence="5 6" id="KW-0472">Membrane</keyword>
<dbReference type="FunFam" id="1.20.1250.20:FF:000018">
    <property type="entry name" value="MFS transporter permease"/>
    <property type="match status" value="1"/>
</dbReference>
<keyword evidence="9" id="KW-1185">Reference proteome</keyword>
<feature type="transmembrane region" description="Helical" evidence="6">
    <location>
        <begin position="374"/>
        <end position="397"/>
    </location>
</feature>
<feature type="domain" description="Major facilitator superfamily (MFS) profile" evidence="7">
    <location>
        <begin position="33"/>
        <end position="468"/>
    </location>
</feature>
<dbReference type="PANTHER" id="PTHR43791:SF36">
    <property type="entry name" value="TRANSPORTER, PUTATIVE (AFU_ORTHOLOGUE AFUA_6G08340)-RELATED"/>
    <property type="match status" value="1"/>
</dbReference>
<proteinExistence type="predicted"/>
<keyword evidence="2" id="KW-0813">Transport</keyword>
<dbReference type="SUPFAM" id="SSF103473">
    <property type="entry name" value="MFS general substrate transporter"/>
    <property type="match status" value="1"/>
</dbReference>
<accession>A0A4P9YV48</accession>
<feature type="transmembrane region" description="Helical" evidence="6">
    <location>
        <begin position="127"/>
        <end position="150"/>
    </location>
</feature>
<feature type="transmembrane region" description="Helical" evidence="6">
    <location>
        <begin position="100"/>
        <end position="121"/>
    </location>
</feature>
<organism evidence="8 9">
    <name type="scientific">Syncephalis pseudoplumigaleata</name>
    <dbReference type="NCBI Taxonomy" id="1712513"/>
    <lineage>
        <taxon>Eukaryota</taxon>
        <taxon>Fungi</taxon>
        <taxon>Fungi incertae sedis</taxon>
        <taxon>Zoopagomycota</taxon>
        <taxon>Zoopagomycotina</taxon>
        <taxon>Zoopagomycetes</taxon>
        <taxon>Zoopagales</taxon>
        <taxon>Piptocephalidaceae</taxon>
        <taxon>Syncephalis</taxon>
    </lineage>
</organism>
<keyword evidence="3 6" id="KW-0812">Transmembrane</keyword>
<keyword evidence="4 6" id="KW-1133">Transmembrane helix</keyword>
<dbReference type="PROSITE" id="PS50850">
    <property type="entry name" value="MFS"/>
    <property type="match status" value="1"/>
</dbReference>
<dbReference type="Gene3D" id="1.20.1250.20">
    <property type="entry name" value="MFS general substrate transporter like domains"/>
    <property type="match status" value="2"/>
</dbReference>
<evidence type="ECO:0000259" key="7">
    <source>
        <dbReference type="PROSITE" id="PS50850"/>
    </source>
</evidence>
<dbReference type="Pfam" id="PF07690">
    <property type="entry name" value="MFS_1"/>
    <property type="match status" value="1"/>
</dbReference>
<evidence type="ECO:0000256" key="3">
    <source>
        <dbReference type="ARBA" id="ARBA00022692"/>
    </source>
</evidence>
<feature type="transmembrane region" description="Helical" evidence="6">
    <location>
        <begin position="203"/>
        <end position="225"/>
    </location>
</feature>
<feature type="transmembrane region" description="Helical" evidence="6">
    <location>
        <begin position="409"/>
        <end position="429"/>
    </location>
</feature>
<feature type="transmembrane region" description="Helical" evidence="6">
    <location>
        <begin position="171"/>
        <end position="191"/>
    </location>
</feature>
<evidence type="ECO:0000256" key="1">
    <source>
        <dbReference type="ARBA" id="ARBA00004141"/>
    </source>
</evidence>
<dbReference type="InterPro" id="IPR036259">
    <property type="entry name" value="MFS_trans_sf"/>
</dbReference>
<feature type="transmembrane region" description="Helical" evidence="6">
    <location>
        <begin position="350"/>
        <end position="368"/>
    </location>
</feature>
<sequence>MSTCSCARWTSGSFVSDSSGDDDGSVAGITTHPVAFLSMLYLCSFLDRINIGNARAAGIQEDLELSDEQFNWGSAIFFFGYVIFEVPSNVLLDLWRPSKIIALSMIAWGIIMISMAGIYNYPGLLSTRFFLGATEAGLFPGVVFYLSMWYTRAEQASISRAAAAAATVRMALFFGAATLAGAFGGLIAYAILKLEGENGLSGWQWIFVIEGTATVFIAFFALYFLPDFPEDENATFLTERERALAIARLAQDVTDAHSGRASGHAGDDHFFQINQIIGAFKDWKVYMYALVHILGSMPLYSFALNLPSILQGHGYDGVTSQLLSAPPYMFGCIVLLAVSHSSGVRGERGFHVAGAMLLGAIGFLILVFARNTSIQYTAAILACMGVFAQLPPVLSWFSNNLGGHLKRAAGTAVIISLGNLSGALGAHLYQDEDAPNYALGHTISAFSLLAGAVVSLSLKWLLHRENSRRRRLLPNERYHLVNSVESALLGDNHPDFRYIH</sequence>
<dbReference type="FunFam" id="1.20.1250.20:FF:000013">
    <property type="entry name" value="MFS general substrate transporter"/>
    <property type="match status" value="1"/>
</dbReference>
<dbReference type="AlphaFoldDB" id="A0A4P9YV48"/>
<evidence type="ECO:0000313" key="8">
    <source>
        <dbReference type="EMBL" id="RKP22780.1"/>
    </source>
</evidence>
<dbReference type="EMBL" id="KZ991683">
    <property type="protein sequence ID" value="RKP22780.1"/>
    <property type="molecule type" value="Genomic_DNA"/>
</dbReference>
<dbReference type="PANTHER" id="PTHR43791">
    <property type="entry name" value="PERMEASE-RELATED"/>
    <property type="match status" value="1"/>
</dbReference>